<sequence>MALAVPAWTPRVPHTACLRSSSALAASSTGAAEGSRQSPSAHGSNSDNFAHGILAIGSALLGVLCAATRPRRAFPSSANKAQRHHNSRALGRQAVVATATSSRFSGDDVVLVFDRNAKQACDVAAAVERDNAMAPRPVAFSSVDSGDASALVALAQARNLSGADMAQLTRPSSATAVLPSGALLAELELDPGPLLRELRYRTCLEAATAADKAALEKQFAEPLRQLRESWWQSPSATALLSRQLDEMGFVLIDGFLPEQTARRLKAASVQLYRSSAMEQGATTGGANR</sequence>
<dbReference type="EMBL" id="CAJNNW010032118">
    <property type="protein sequence ID" value="CAE8711148.1"/>
    <property type="molecule type" value="Genomic_DNA"/>
</dbReference>
<accession>A0A813H8U6</accession>
<evidence type="ECO:0000313" key="2">
    <source>
        <dbReference type="EMBL" id="CAE8711148.1"/>
    </source>
</evidence>
<dbReference type="Proteomes" id="UP000654075">
    <property type="component" value="Unassembled WGS sequence"/>
</dbReference>
<dbReference type="AlphaFoldDB" id="A0A813H8U6"/>
<evidence type="ECO:0000313" key="3">
    <source>
        <dbReference type="Proteomes" id="UP000654075"/>
    </source>
</evidence>
<organism evidence="1 3">
    <name type="scientific">Polarella glacialis</name>
    <name type="common">Dinoflagellate</name>
    <dbReference type="NCBI Taxonomy" id="89957"/>
    <lineage>
        <taxon>Eukaryota</taxon>
        <taxon>Sar</taxon>
        <taxon>Alveolata</taxon>
        <taxon>Dinophyceae</taxon>
        <taxon>Suessiales</taxon>
        <taxon>Suessiaceae</taxon>
        <taxon>Polarella</taxon>
    </lineage>
</organism>
<proteinExistence type="predicted"/>
<gene>
    <name evidence="1" type="ORF">PGLA1383_LOCUS49780</name>
    <name evidence="2" type="ORF">PGLA2088_LOCUS36338</name>
</gene>
<keyword evidence="3" id="KW-1185">Reference proteome</keyword>
<name>A0A813H8U6_POLGL</name>
<comment type="caution">
    <text evidence="1">The sequence shown here is derived from an EMBL/GenBank/DDBJ whole genome shotgun (WGS) entry which is preliminary data.</text>
</comment>
<dbReference type="EMBL" id="CAJNNV010030906">
    <property type="protein sequence ID" value="CAE8634107.1"/>
    <property type="molecule type" value="Genomic_DNA"/>
</dbReference>
<evidence type="ECO:0000313" key="1">
    <source>
        <dbReference type="EMBL" id="CAE8634107.1"/>
    </source>
</evidence>
<feature type="non-terminal residue" evidence="1">
    <location>
        <position position="1"/>
    </location>
</feature>
<dbReference type="Proteomes" id="UP000626109">
    <property type="component" value="Unassembled WGS sequence"/>
</dbReference>
<protein>
    <submittedName>
        <fullName evidence="1">Uncharacterized protein</fullName>
    </submittedName>
</protein>
<reference evidence="1" key="1">
    <citation type="submission" date="2021-02" db="EMBL/GenBank/DDBJ databases">
        <authorList>
            <person name="Dougan E. K."/>
            <person name="Rhodes N."/>
            <person name="Thang M."/>
            <person name="Chan C."/>
        </authorList>
    </citation>
    <scope>NUCLEOTIDE SEQUENCE</scope>
</reference>
<dbReference type="OrthoDB" id="10532704at2759"/>